<dbReference type="SUPFAM" id="SSF52374">
    <property type="entry name" value="Nucleotidylyl transferase"/>
    <property type="match status" value="1"/>
</dbReference>
<dbReference type="CDD" id="cd02165">
    <property type="entry name" value="NMNAT"/>
    <property type="match status" value="1"/>
</dbReference>
<keyword evidence="4" id="KW-0548">Nucleotidyltransferase</keyword>
<reference evidence="9 10" key="1">
    <citation type="submission" date="2024-09" db="EMBL/GenBank/DDBJ databases">
        <title>Rethinking Asexuality: The Enigmatic Case of Functional Sexual Genes in Lepraria (Stereocaulaceae).</title>
        <authorList>
            <person name="Doellman M."/>
            <person name="Sun Y."/>
            <person name="Barcenas-Pena A."/>
            <person name="Lumbsch H.T."/>
            <person name="Grewe F."/>
        </authorList>
    </citation>
    <scope>NUCLEOTIDE SEQUENCE [LARGE SCALE GENOMIC DNA]</scope>
    <source>
        <strain evidence="9 10">Mercado 3170</strain>
    </source>
</reference>
<sequence>MPTPPHTSDDMRSLPTLRQSLRTFASSPHTFQILRTIPYPSPKLSSPLKTLYILDSSFNPPTLAHLRICTSAILSDKPTAVPKRLLLLLATQNADKAPKPAAFEQRLAMMSLFAEELINRVTGSDEGKHKEGDVIVDVGVTKEARFIDKAKVLEQQEEYSDPGPVEQVHLTGYDTLIRLLDTNYYPPDHTLKPLEGLLEKHRVRVTRRTDDAWGGREEQDGYLRRIAEGETEADGGRREWAQRIELVEGRTEGEEIISSTKVRKAAKGKDEQALSKLVTDAVASWILEKNLYLEED</sequence>
<accession>A0ABR4A714</accession>
<keyword evidence="2" id="KW-0662">Pyridine nucleotide biosynthesis</keyword>
<protein>
    <recommendedName>
        <fullName evidence="11">Nicotinamide-nucleotide adenylyltransferase</fullName>
    </recommendedName>
</protein>
<organism evidence="9 10">
    <name type="scientific">Stereocaulon virgatum</name>
    <dbReference type="NCBI Taxonomy" id="373712"/>
    <lineage>
        <taxon>Eukaryota</taxon>
        <taxon>Fungi</taxon>
        <taxon>Dikarya</taxon>
        <taxon>Ascomycota</taxon>
        <taxon>Pezizomycotina</taxon>
        <taxon>Lecanoromycetes</taxon>
        <taxon>OSLEUM clade</taxon>
        <taxon>Lecanoromycetidae</taxon>
        <taxon>Lecanorales</taxon>
        <taxon>Lecanorineae</taxon>
        <taxon>Stereocaulaceae</taxon>
        <taxon>Stereocaulon</taxon>
    </lineage>
</organism>
<evidence type="ECO:0008006" key="11">
    <source>
        <dbReference type="Google" id="ProtNLM"/>
    </source>
</evidence>
<dbReference type="PANTHER" id="PTHR31285:SF0">
    <property type="entry name" value="NICOTINAMIDE MONONUCLEOTIDE ADENYLYLTRANSFERASE"/>
    <property type="match status" value="1"/>
</dbReference>
<evidence type="ECO:0000256" key="7">
    <source>
        <dbReference type="ARBA" id="ARBA00023027"/>
    </source>
</evidence>
<keyword evidence="6" id="KW-0067">ATP-binding</keyword>
<evidence type="ECO:0000313" key="9">
    <source>
        <dbReference type="EMBL" id="KAL2041171.1"/>
    </source>
</evidence>
<evidence type="ECO:0000313" key="10">
    <source>
        <dbReference type="Proteomes" id="UP001590950"/>
    </source>
</evidence>
<evidence type="ECO:0000256" key="4">
    <source>
        <dbReference type="ARBA" id="ARBA00022695"/>
    </source>
</evidence>
<keyword evidence="10" id="KW-1185">Reference proteome</keyword>
<comment type="catalytic activity">
    <reaction evidence="8">
        <text>beta-nicotinamide D-ribonucleotide + ATP + H(+) = diphosphate + NAD(+)</text>
        <dbReference type="Rhea" id="RHEA:21360"/>
        <dbReference type="ChEBI" id="CHEBI:14649"/>
        <dbReference type="ChEBI" id="CHEBI:15378"/>
        <dbReference type="ChEBI" id="CHEBI:30616"/>
        <dbReference type="ChEBI" id="CHEBI:33019"/>
        <dbReference type="ChEBI" id="CHEBI:57540"/>
        <dbReference type="EC" id="2.7.7.1"/>
    </reaction>
</comment>
<keyword evidence="3" id="KW-0808">Transferase</keyword>
<dbReference type="Proteomes" id="UP001590950">
    <property type="component" value="Unassembled WGS sequence"/>
</dbReference>
<name>A0ABR4A714_9LECA</name>
<comment type="caution">
    <text evidence="9">The sequence shown here is derived from an EMBL/GenBank/DDBJ whole genome shotgun (WGS) entry which is preliminary data.</text>
</comment>
<evidence type="ECO:0000256" key="5">
    <source>
        <dbReference type="ARBA" id="ARBA00022741"/>
    </source>
</evidence>
<evidence type="ECO:0000256" key="3">
    <source>
        <dbReference type="ARBA" id="ARBA00022679"/>
    </source>
</evidence>
<keyword evidence="7" id="KW-0520">NAD</keyword>
<dbReference type="InterPro" id="IPR005248">
    <property type="entry name" value="NadD/NMNAT"/>
</dbReference>
<dbReference type="Gene3D" id="3.40.50.620">
    <property type="entry name" value="HUPs"/>
    <property type="match status" value="1"/>
</dbReference>
<dbReference type="InterPro" id="IPR014729">
    <property type="entry name" value="Rossmann-like_a/b/a_fold"/>
</dbReference>
<dbReference type="EMBL" id="JBEFKJ010000018">
    <property type="protein sequence ID" value="KAL2041171.1"/>
    <property type="molecule type" value="Genomic_DNA"/>
</dbReference>
<keyword evidence="5" id="KW-0547">Nucleotide-binding</keyword>
<proteinExistence type="predicted"/>
<dbReference type="PANTHER" id="PTHR31285">
    <property type="entry name" value="NICOTINAMIDE MONONUCLEOTIDE ADENYLYLTRANSFERASE"/>
    <property type="match status" value="1"/>
</dbReference>
<evidence type="ECO:0000256" key="6">
    <source>
        <dbReference type="ARBA" id="ARBA00022840"/>
    </source>
</evidence>
<evidence type="ECO:0000256" key="1">
    <source>
        <dbReference type="ARBA" id="ARBA00004790"/>
    </source>
</evidence>
<comment type="pathway">
    <text evidence="1">Cofactor biosynthesis; NAD(+) biosynthesis.</text>
</comment>
<evidence type="ECO:0000256" key="8">
    <source>
        <dbReference type="ARBA" id="ARBA00049001"/>
    </source>
</evidence>
<gene>
    <name evidence="9" type="ORF">N7G274_006115</name>
</gene>
<evidence type="ECO:0000256" key="2">
    <source>
        <dbReference type="ARBA" id="ARBA00022642"/>
    </source>
</evidence>